<keyword evidence="2" id="KW-1185">Reference proteome</keyword>
<proteinExistence type="predicted"/>
<protein>
    <submittedName>
        <fullName evidence="1">Uncharacterized protein</fullName>
    </submittedName>
</protein>
<evidence type="ECO:0000313" key="1">
    <source>
        <dbReference type="EMBL" id="KAA5800938.1"/>
    </source>
</evidence>
<evidence type="ECO:0000313" key="2">
    <source>
        <dbReference type="Proteomes" id="UP000325122"/>
    </source>
</evidence>
<sequence length="387" mass="43600">MDTVFSKNLIYKSRKLTVQPRLGKIYDEVPIGLAINIFRNIACSLFITQEKNIFNFVLIFPSEYVIKLSSMPVKLNGSGNFSIAVEYNLNKYIRVHSQGLLIAELIYPPVYSVNYCSIELDENNENPDFYPISEPIPTQISSARVKAARARSHIKEIESTLDDYRNSKPYRVYRKPDSFSHYTRYIDVLHPPPEILPAMIGDAIHNARSALDHVAVQMAEKNHGNGKGVYFPIAINEESLPELIKKNKFTRAGDRAVELLKTFNPYAGGSPKVGDTSILRGLHNLDIIDKHKLIILIFGQAVQATMRINPKKGIYLMRDIDSAFVKLETGEILDTGIPIHLDIEDDLPPFFQVVFDDSGDFAGHEVVSTLKIIVAHVEKIIDAFEAL</sequence>
<accession>A0A5M6ZCX9</accession>
<dbReference type="RefSeq" id="WP_150023957.1">
    <property type="nucleotide sequence ID" value="NZ_VWOJ01000005.1"/>
</dbReference>
<organism evidence="1 2">
    <name type="scientific">Alkalicaulis satelles</name>
    <dbReference type="NCBI Taxonomy" id="2609175"/>
    <lineage>
        <taxon>Bacteria</taxon>
        <taxon>Pseudomonadati</taxon>
        <taxon>Pseudomonadota</taxon>
        <taxon>Alphaproteobacteria</taxon>
        <taxon>Maricaulales</taxon>
        <taxon>Maricaulaceae</taxon>
        <taxon>Alkalicaulis</taxon>
    </lineage>
</organism>
<reference evidence="1 2" key="1">
    <citation type="submission" date="2019-09" db="EMBL/GenBank/DDBJ databases">
        <authorList>
            <person name="Kevbrin V."/>
            <person name="Grouzdev D.S."/>
        </authorList>
    </citation>
    <scope>NUCLEOTIDE SEQUENCE [LARGE SCALE GENOMIC DNA]</scope>
    <source>
        <strain evidence="1 2">G-192</strain>
    </source>
</reference>
<comment type="caution">
    <text evidence="1">The sequence shown here is derived from an EMBL/GenBank/DDBJ whole genome shotgun (WGS) entry which is preliminary data.</text>
</comment>
<dbReference type="Proteomes" id="UP000325122">
    <property type="component" value="Unassembled WGS sequence"/>
</dbReference>
<gene>
    <name evidence="1" type="ORF">F1654_12790</name>
</gene>
<dbReference type="AlphaFoldDB" id="A0A5M6ZCX9"/>
<name>A0A5M6ZCX9_9PROT</name>
<dbReference type="EMBL" id="VWOJ01000005">
    <property type="protein sequence ID" value="KAA5800938.1"/>
    <property type="molecule type" value="Genomic_DNA"/>
</dbReference>